<evidence type="ECO:0000256" key="1">
    <source>
        <dbReference type="SAM" id="Coils"/>
    </source>
</evidence>
<organism evidence="4 5">
    <name type="scientific">Bacillus cereus</name>
    <dbReference type="NCBI Taxonomy" id="1396"/>
    <lineage>
        <taxon>Bacteria</taxon>
        <taxon>Bacillati</taxon>
        <taxon>Bacillota</taxon>
        <taxon>Bacilli</taxon>
        <taxon>Bacillales</taxon>
        <taxon>Bacillaceae</taxon>
        <taxon>Bacillus</taxon>
        <taxon>Bacillus cereus group</taxon>
    </lineage>
</organism>
<dbReference type="AlphaFoldDB" id="A0A2B3TTV4"/>
<dbReference type="InterPro" id="IPR036162">
    <property type="entry name" value="Resolvase-like_N_sf"/>
</dbReference>
<evidence type="ECO:0000313" key="4">
    <source>
        <dbReference type="EMBL" id="PFU40168.1"/>
    </source>
</evidence>
<dbReference type="PANTHER" id="PTHR30461:SF23">
    <property type="entry name" value="DNA RECOMBINASE-RELATED"/>
    <property type="match status" value="1"/>
</dbReference>
<evidence type="ECO:0000259" key="2">
    <source>
        <dbReference type="PROSITE" id="PS51736"/>
    </source>
</evidence>
<comment type="caution">
    <text evidence="4">The sequence shown here is derived from an EMBL/GenBank/DDBJ whole genome shotgun (WGS) entry which is preliminary data.</text>
</comment>
<dbReference type="RefSeq" id="WP_098666116.1">
    <property type="nucleotide sequence ID" value="NZ_NVDG01000033.1"/>
</dbReference>
<protein>
    <submittedName>
        <fullName evidence="4">Recombinase</fullName>
    </submittedName>
</protein>
<evidence type="ECO:0000313" key="5">
    <source>
        <dbReference type="Proteomes" id="UP000224076"/>
    </source>
</evidence>
<dbReference type="Gene3D" id="3.40.50.1390">
    <property type="entry name" value="Resolvase, N-terminal catalytic domain"/>
    <property type="match status" value="1"/>
</dbReference>
<dbReference type="InterPro" id="IPR050639">
    <property type="entry name" value="SSR_resolvase"/>
</dbReference>
<dbReference type="Proteomes" id="UP000224076">
    <property type="component" value="Unassembled WGS sequence"/>
</dbReference>
<sequence>MIANENIKNVAIYLRLSRDEENRGIEDVLENHRNKLTELCQQKKWKYEIFQEIASSRTIELREQLVDMLEHVKRNLYDAVVVMDVDRLSRNEFDAPQIFRILSDSNTVIVTPTKTYDWSRDEDNLLLGIQSLVAAQEYKQIKKRMTAGKRSASEKGLWVHGIPPLGYDKDLETRKLVPNEDAKHVTFIFDSIVNGKTVSDVYHELNKMGVKTRTNSTFAFNSVVRIVNNEAYKGTIVSNKYLDKNAMRPKHEWHYVSDVHPAIVDEATWDKANKIVNTYSFSAPRSRNKIYPTTKLIFCGNCGKVQGAQMAGTGKMYLKVCQRCKNRTFLYEPILKLIKERMENHIPEILKLITEIEQKDNSAEVEYKKQQIQKRIGIAQKAIEKIKEAYELDEYTIADFKERKAKRENEIKQLKAELGQIEQQNPKDKIADLTEIKRRIEHLLQTWQCLDGEGLTDEDVNRNLHFIIERIEWTYGKGDETPHLNIVWKTDESYVD</sequence>
<dbReference type="GO" id="GO:0000150">
    <property type="term" value="F:DNA strand exchange activity"/>
    <property type="evidence" value="ECO:0007669"/>
    <property type="project" value="InterPro"/>
</dbReference>
<dbReference type="Pfam" id="PF00239">
    <property type="entry name" value="Resolvase"/>
    <property type="match status" value="1"/>
</dbReference>
<name>A0A2B3TTV4_BACCE</name>
<feature type="domain" description="Resolvase/invertase-type recombinase catalytic" evidence="2">
    <location>
        <begin position="9"/>
        <end position="156"/>
    </location>
</feature>
<feature type="coiled-coil region" evidence="1">
    <location>
        <begin position="369"/>
        <end position="424"/>
    </location>
</feature>
<dbReference type="InterPro" id="IPR006119">
    <property type="entry name" value="Resolv_N"/>
</dbReference>
<dbReference type="InterPro" id="IPR038109">
    <property type="entry name" value="DNA_bind_recomb_sf"/>
</dbReference>
<dbReference type="CDD" id="cd00338">
    <property type="entry name" value="Ser_Recombinase"/>
    <property type="match status" value="1"/>
</dbReference>
<dbReference type="EMBL" id="NVDG01000033">
    <property type="protein sequence ID" value="PFU40168.1"/>
    <property type="molecule type" value="Genomic_DNA"/>
</dbReference>
<dbReference type="PROSITE" id="PS51737">
    <property type="entry name" value="RECOMBINASE_DNA_BIND"/>
    <property type="match status" value="1"/>
</dbReference>
<dbReference type="PANTHER" id="PTHR30461">
    <property type="entry name" value="DNA-INVERTASE FROM LAMBDOID PROPHAGE"/>
    <property type="match status" value="1"/>
</dbReference>
<evidence type="ECO:0000259" key="3">
    <source>
        <dbReference type="PROSITE" id="PS51737"/>
    </source>
</evidence>
<gene>
    <name evidence="4" type="ORF">COK86_20460</name>
</gene>
<reference evidence="4 5" key="1">
    <citation type="submission" date="2017-09" db="EMBL/GenBank/DDBJ databases">
        <title>Large-scale bioinformatics analysis of Bacillus genomes uncovers conserved roles of natural products in bacterial physiology.</title>
        <authorList>
            <consortium name="Agbiome Team Llc"/>
            <person name="Bleich R.M."/>
            <person name="Grubbs K.J."/>
            <person name="Santa Maria K.C."/>
            <person name="Allen S.E."/>
            <person name="Farag S."/>
            <person name="Shank E.A."/>
            <person name="Bowers A."/>
        </authorList>
    </citation>
    <scope>NUCLEOTIDE SEQUENCE [LARGE SCALE GENOMIC DNA]</scope>
    <source>
        <strain evidence="4 5">AFS061806</strain>
    </source>
</reference>
<dbReference type="InterPro" id="IPR011109">
    <property type="entry name" value="DNA_bind_recombinase_dom"/>
</dbReference>
<dbReference type="Gene3D" id="3.90.1750.20">
    <property type="entry name" value="Putative Large Serine Recombinase, Chain B, Domain 2"/>
    <property type="match status" value="1"/>
</dbReference>
<dbReference type="SMART" id="SM00857">
    <property type="entry name" value="Resolvase"/>
    <property type="match status" value="1"/>
</dbReference>
<proteinExistence type="predicted"/>
<accession>A0A2B3TTV4</accession>
<dbReference type="SUPFAM" id="SSF53041">
    <property type="entry name" value="Resolvase-like"/>
    <property type="match status" value="1"/>
</dbReference>
<dbReference type="GO" id="GO:0003677">
    <property type="term" value="F:DNA binding"/>
    <property type="evidence" value="ECO:0007669"/>
    <property type="project" value="InterPro"/>
</dbReference>
<dbReference type="PROSITE" id="PS51736">
    <property type="entry name" value="RECOMBINASES_3"/>
    <property type="match status" value="1"/>
</dbReference>
<dbReference type="Pfam" id="PF07508">
    <property type="entry name" value="Recombinase"/>
    <property type="match status" value="1"/>
</dbReference>
<keyword evidence="1" id="KW-0175">Coiled coil</keyword>
<feature type="domain" description="Recombinase" evidence="3">
    <location>
        <begin position="164"/>
        <end position="282"/>
    </location>
</feature>